<feature type="region of interest" description="Disordered" evidence="8">
    <location>
        <begin position="512"/>
        <end position="536"/>
    </location>
</feature>
<feature type="compositionally biased region" description="Low complexity" evidence="8">
    <location>
        <begin position="389"/>
        <end position="458"/>
    </location>
</feature>
<feature type="region of interest" description="Disordered" evidence="8">
    <location>
        <begin position="389"/>
        <end position="495"/>
    </location>
</feature>
<feature type="compositionally biased region" description="Polar residues" evidence="8">
    <location>
        <begin position="245"/>
        <end position="262"/>
    </location>
</feature>
<evidence type="ECO:0000313" key="9">
    <source>
        <dbReference type="EMBL" id="KKA19910.1"/>
    </source>
</evidence>
<reference evidence="9 10" key="1">
    <citation type="submission" date="2015-04" db="EMBL/GenBank/DDBJ databases">
        <authorList>
            <person name="Heijne W.H."/>
            <person name="Fedorova N.D."/>
            <person name="Nierman W.C."/>
            <person name="Vollebregt A.W."/>
            <person name="Zhao Z."/>
            <person name="Wu L."/>
            <person name="Kumar M."/>
            <person name="Stam H."/>
            <person name="van den Berg M.A."/>
            <person name="Pel H.J."/>
        </authorList>
    </citation>
    <scope>NUCLEOTIDE SEQUENCE [LARGE SCALE GENOMIC DNA]</scope>
    <source>
        <strain evidence="9 10">CBS 393.64</strain>
    </source>
</reference>
<keyword evidence="3" id="KW-0749">Sporulation</keyword>
<dbReference type="GO" id="GO:0030435">
    <property type="term" value="P:sporulation resulting in formation of a cellular spore"/>
    <property type="evidence" value="ECO:0007669"/>
    <property type="project" value="UniProtKB-KW"/>
</dbReference>
<gene>
    <name evidence="9" type="ORF">T310_6109</name>
</gene>
<dbReference type="PANTHER" id="PTHR22934">
    <property type="entry name" value="PROTEIN ESC1/WETA-RELATED"/>
    <property type="match status" value="1"/>
</dbReference>
<dbReference type="InterPro" id="IPR040112">
    <property type="entry name" value="WetA"/>
</dbReference>
<feature type="region of interest" description="Disordered" evidence="8">
    <location>
        <begin position="224"/>
        <end position="305"/>
    </location>
</feature>
<dbReference type="PANTHER" id="PTHR22934:SF25">
    <property type="entry name" value="DEVELOPMENTAL REGULATORY PROTEIN WETA"/>
    <property type="match status" value="1"/>
</dbReference>
<dbReference type="OrthoDB" id="2575228at2759"/>
<comment type="caution">
    <text evidence="9">The sequence shown here is derived from an EMBL/GenBank/DDBJ whole genome shotgun (WGS) entry which is preliminary data.</text>
</comment>
<keyword evidence="5" id="KW-0010">Activator</keyword>
<evidence type="ECO:0000256" key="2">
    <source>
        <dbReference type="ARBA" id="ARBA00015342"/>
    </source>
</evidence>
<accession>A0A0F4YP86</accession>
<keyword evidence="10" id="KW-1185">Reference proteome</keyword>
<evidence type="ECO:0000256" key="6">
    <source>
        <dbReference type="ARBA" id="ARBA00023163"/>
    </source>
</evidence>
<name>A0A0F4YP86_RASE3</name>
<comment type="similarity">
    <text evidence="1">Belongs to the wetA family.</text>
</comment>
<evidence type="ECO:0000256" key="3">
    <source>
        <dbReference type="ARBA" id="ARBA00022969"/>
    </source>
</evidence>
<keyword evidence="4" id="KW-0805">Transcription regulation</keyword>
<dbReference type="GO" id="GO:0048315">
    <property type="term" value="P:conidium formation"/>
    <property type="evidence" value="ECO:0007669"/>
    <property type="project" value="UniProtKB-KW"/>
</dbReference>
<evidence type="ECO:0000313" key="10">
    <source>
        <dbReference type="Proteomes" id="UP000053958"/>
    </source>
</evidence>
<sequence length="562" mass="60171">MFAPAFDHSFNDLFNQYVNMDPAASGDGNKDVGPFTGDLDQLFLPGSLSSDCGDLSPIGSSSQQLAQSPLQSWQKRPWCMQQDDVAPSRTGAFQDTVQPSAISDISLNPEDPLPPSLGLLSTSPSTPPVTPNRKASSQSAIITPKSISRREPNDRRALLRKHSFSPSLMRSSHLQKTKMAYPEAWTQRLQNYANLRGATEDRLPLSPPPSDILVQHENMRRDSGVHMSLSTSGSSGSEGLEMPSQYSSPMFHQPSSGNPLAKQQQQQQQQQQGYLSQSNSAAVATSSPHSADDLFHTSHSSESQQIPAWHADALGASGVSFTPDINGHDSQSWWSSPMPTRVSHATSQHPYQPMILPEKPTIHSLPHQNDLLQGGLMIQFGSPFDLGSAAPESSFSSASALDSTSAPHIPAAQPQAAFSSASSFMTPSNAQPAQQPQSRSPSMSPTATTSPKSAAARAGKTNNHRRTHSRKLSGQSTTAPKPATKLGGSPKGANKTMSVSFVNFTPEDSHKILTGVAPSGSSKTKARREQEAREKRRKISEAALMAVRKAGGDVEALEAVLC</sequence>
<evidence type="ECO:0000256" key="5">
    <source>
        <dbReference type="ARBA" id="ARBA00023159"/>
    </source>
</evidence>
<feature type="compositionally biased region" description="Polar residues" evidence="8">
    <location>
        <begin position="273"/>
        <end position="289"/>
    </location>
</feature>
<evidence type="ECO:0000256" key="4">
    <source>
        <dbReference type="ARBA" id="ARBA00023015"/>
    </source>
</evidence>
<keyword evidence="6" id="KW-0804">Transcription</keyword>
<evidence type="ECO:0000256" key="1">
    <source>
        <dbReference type="ARBA" id="ARBA00008881"/>
    </source>
</evidence>
<feature type="compositionally biased region" description="Low complexity" evidence="8">
    <location>
        <begin position="225"/>
        <end position="244"/>
    </location>
</feature>
<dbReference type="EMBL" id="LASV01000306">
    <property type="protein sequence ID" value="KKA19910.1"/>
    <property type="molecule type" value="Genomic_DNA"/>
</dbReference>
<dbReference type="STRING" id="1408163.A0A0F4YP86"/>
<feature type="region of interest" description="Disordered" evidence="8">
    <location>
        <begin position="103"/>
        <end position="139"/>
    </location>
</feature>
<proteinExistence type="inferred from homology"/>
<keyword evidence="7" id="KW-0183">Conidiation</keyword>
<evidence type="ECO:0000256" key="7">
    <source>
        <dbReference type="ARBA" id="ARBA00023321"/>
    </source>
</evidence>
<organism evidence="9 10">
    <name type="scientific">Rasamsonia emersonii (strain ATCC 16479 / CBS 393.64 / IMI 116815)</name>
    <dbReference type="NCBI Taxonomy" id="1408163"/>
    <lineage>
        <taxon>Eukaryota</taxon>
        <taxon>Fungi</taxon>
        <taxon>Dikarya</taxon>
        <taxon>Ascomycota</taxon>
        <taxon>Pezizomycotina</taxon>
        <taxon>Eurotiomycetes</taxon>
        <taxon>Eurotiomycetidae</taxon>
        <taxon>Eurotiales</taxon>
        <taxon>Trichocomaceae</taxon>
        <taxon>Rasamsonia</taxon>
    </lineage>
</organism>
<dbReference type="AlphaFoldDB" id="A0A0F4YP86"/>
<protein>
    <recommendedName>
        <fullName evidence="2">Developmental regulatory protein wetA</fullName>
    </recommendedName>
</protein>
<dbReference type="RefSeq" id="XP_013326522.1">
    <property type="nucleotide sequence ID" value="XM_013471068.1"/>
</dbReference>
<dbReference type="Proteomes" id="UP000053958">
    <property type="component" value="Unassembled WGS sequence"/>
</dbReference>
<feature type="compositionally biased region" description="Low complexity" evidence="8">
    <location>
        <begin position="263"/>
        <end position="272"/>
    </location>
</feature>
<feature type="compositionally biased region" description="Basic residues" evidence="8">
    <location>
        <begin position="462"/>
        <end position="471"/>
    </location>
</feature>
<evidence type="ECO:0000256" key="8">
    <source>
        <dbReference type="SAM" id="MobiDB-lite"/>
    </source>
</evidence>
<dbReference type="GeneID" id="25318421"/>